<keyword evidence="4" id="KW-0456">Lyase</keyword>
<dbReference type="GeneID" id="20805119"/>
<dbReference type="RefSeq" id="XP_009825386.1">
    <property type="nucleotide sequence ID" value="XM_009827084.1"/>
</dbReference>
<dbReference type="InterPro" id="IPR011856">
    <property type="entry name" value="tRNA_endonuc-like_dom_sf"/>
</dbReference>
<sequence length="233" mass="25435">MIQVCRDGKVWSAADAKILREEFRIVCGSGCICRESSNKAPLCRIPLQVTSEQLHVGRLHGFLAPPPATATAEATPTPVLRDWWHNMWNAVTSWFQSPPSERISDSNRPPKRPKTDNGKSSSSAMDAVNTTDVPLRHRVFQDLWEKGLYITSGSKFGGDFLIYDADPLTTHAKAIVLVAESPIVCASALAGFCRLARAVKKSWVVAFADGSHGISYTTLVHVTTTTRGGTDAR</sequence>
<evidence type="ECO:0000256" key="6">
    <source>
        <dbReference type="SAM" id="MobiDB-lite"/>
    </source>
</evidence>
<feature type="region of interest" description="Disordered" evidence="6">
    <location>
        <begin position="97"/>
        <end position="128"/>
    </location>
</feature>
<dbReference type="InterPro" id="IPR006677">
    <property type="entry name" value="tRNA_intron_Endonuc_cat-like"/>
</dbReference>
<dbReference type="AlphaFoldDB" id="W4H2H1"/>
<name>W4H2H1_APHAT</name>
<evidence type="ECO:0000259" key="7">
    <source>
        <dbReference type="Pfam" id="PF01974"/>
    </source>
</evidence>
<dbReference type="GO" id="GO:0003676">
    <property type="term" value="F:nucleic acid binding"/>
    <property type="evidence" value="ECO:0007669"/>
    <property type="project" value="InterPro"/>
</dbReference>
<keyword evidence="3" id="KW-0819">tRNA processing</keyword>
<evidence type="ECO:0000256" key="1">
    <source>
        <dbReference type="ARBA" id="ARBA00008078"/>
    </source>
</evidence>
<dbReference type="InterPro" id="IPR036167">
    <property type="entry name" value="tRNA_intron_Endo_cat-like_sf"/>
</dbReference>
<dbReference type="Gene3D" id="3.40.1350.10">
    <property type="match status" value="1"/>
</dbReference>
<dbReference type="PANTHER" id="PTHR13070">
    <property type="entry name" value="TRNA-SPLICING ENDONUCLEASE SUBUNIT SEN34-RELATED"/>
    <property type="match status" value="1"/>
</dbReference>
<accession>W4H2H1</accession>
<evidence type="ECO:0000256" key="3">
    <source>
        <dbReference type="ARBA" id="ARBA00022694"/>
    </source>
</evidence>
<dbReference type="GO" id="GO:0000379">
    <property type="term" value="P:tRNA-type intron splice site recognition and cleavage"/>
    <property type="evidence" value="ECO:0007669"/>
    <property type="project" value="TreeGrafter"/>
</dbReference>
<protein>
    <recommendedName>
        <fullName evidence="2">tRNA-intron lyase</fullName>
        <ecNumber evidence="2">4.6.1.16</ecNumber>
    </recommendedName>
</protein>
<dbReference type="GO" id="GO:0005634">
    <property type="term" value="C:nucleus"/>
    <property type="evidence" value="ECO:0007669"/>
    <property type="project" value="UniProtKB-ARBA"/>
</dbReference>
<dbReference type="EC" id="4.6.1.16" evidence="2"/>
<dbReference type="PANTHER" id="PTHR13070:SF0">
    <property type="entry name" value="TRNA-SPLICING ENDONUCLEASE SUBUNIT SEN34"/>
    <property type="match status" value="1"/>
</dbReference>
<dbReference type="SUPFAM" id="SSF53032">
    <property type="entry name" value="tRNA-intron endonuclease catalytic domain-like"/>
    <property type="match status" value="1"/>
</dbReference>
<evidence type="ECO:0000256" key="2">
    <source>
        <dbReference type="ARBA" id="ARBA00012573"/>
    </source>
</evidence>
<dbReference type="EMBL" id="KI913118">
    <property type="protein sequence ID" value="ETV85368.1"/>
    <property type="molecule type" value="Genomic_DNA"/>
</dbReference>
<comment type="similarity">
    <text evidence="1">Belongs to the tRNA-intron endonuclease family.</text>
</comment>
<dbReference type="CDD" id="cd22363">
    <property type="entry name" value="tRNA-intron_lyase_C"/>
    <property type="match status" value="1"/>
</dbReference>
<dbReference type="VEuPathDB" id="FungiDB:H257_03123"/>
<evidence type="ECO:0000256" key="4">
    <source>
        <dbReference type="ARBA" id="ARBA00023239"/>
    </source>
</evidence>
<evidence type="ECO:0000313" key="8">
    <source>
        <dbReference type="EMBL" id="ETV85368.1"/>
    </source>
</evidence>
<organism evidence="8">
    <name type="scientific">Aphanomyces astaci</name>
    <name type="common">Crayfish plague agent</name>
    <dbReference type="NCBI Taxonomy" id="112090"/>
    <lineage>
        <taxon>Eukaryota</taxon>
        <taxon>Sar</taxon>
        <taxon>Stramenopiles</taxon>
        <taxon>Oomycota</taxon>
        <taxon>Saprolegniomycetes</taxon>
        <taxon>Saprolegniales</taxon>
        <taxon>Verrucalvaceae</taxon>
        <taxon>Aphanomyces</taxon>
    </lineage>
</organism>
<dbReference type="GO" id="GO:0000213">
    <property type="term" value="F:tRNA-intron lyase activity"/>
    <property type="evidence" value="ECO:0007669"/>
    <property type="project" value="UniProtKB-EC"/>
</dbReference>
<dbReference type="Pfam" id="PF01974">
    <property type="entry name" value="tRNA_int_endo"/>
    <property type="match status" value="1"/>
</dbReference>
<evidence type="ECO:0000256" key="5">
    <source>
        <dbReference type="ARBA" id="ARBA00034031"/>
    </source>
</evidence>
<dbReference type="STRING" id="112090.W4H2H1"/>
<gene>
    <name evidence="8" type="ORF">H257_03123</name>
</gene>
<feature type="compositionally biased region" description="Polar residues" evidence="6">
    <location>
        <begin position="118"/>
        <end position="128"/>
    </location>
</feature>
<dbReference type="OrthoDB" id="48041at2759"/>
<reference evidence="8" key="1">
    <citation type="submission" date="2013-12" db="EMBL/GenBank/DDBJ databases">
        <title>The Genome Sequence of Aphanomyces astaci APO3.</title>
        <authorList>
            <consortium name="The Broad Institute Genomics Platform"/>
            <person name="Russ C."/>
            <person name="Tyler B."/>
            <person name="van West P."/>
            <person name="Dieguez-Uribeondo J."/>
            <person name="Young S.K."/>
            <person name="Zeng Q."/>
            <person name="Gargeya S."/>
            <person name="Fitzgerald M."/>
            <person name="Abouelleil A."/>
            <person name="Alvarado L."/>
            <person name="Chapman S.B."/>
            <person name="Gainer-Dewar J."/>
            <person name="Goldberg J."/>
            <person name="Griggs A."/>
            <person name="Gujja S."/>
            <person name="Hansen M."/>
            <person name="Howarth C."/>
            <person name="Imamovic A."/>
            <person name="Ireland A."/>
            <person name="Larimer J."/>
            <person name="McCowan C."/>
            <person name="Murphy C."/>
            <person name="Pearson M."/>
            <person name="Poon T.W."/>
            <person name="Priest M."/>
            <person name="Roberts A."/>
            <person name="Saif S."/>
            <person name="Shea T."/>
            <person name="Sykes S."/>
            <person name="Wortman J."/>
            <person name="Nusbaum C."/>
            <person name="Birren B."/>
        </authorList>
    </citation>
    <scope>NUCLEOTIDE SEQUENCE [LARGE SCALE GENOMIC DNA]</scope>
    <source>
        <strain evidence="8">APO3</strain>
    </source>
</reference>
<proteinExistence type="inferred from homology"/>
<comment type="catalytic activity">
    <reaction evidence="5">
        <text>pretRNA = a 3'-half-tRNA molecule with a 5'-OH end + a 5'-half-tRNA molecule with a 2',3'-cyclic phosphate end + an intron with a 2',3'-cyclic phosphate and a 5'-hydroxyl terminus.</text>
        <dbReference type="EC" id="4.6.1.16"/>
    </reaction>
</comment>
<feature type="domain" description="tRNA intron endonuclease catalytic" evidence="7">
    <location>
        <begin position="136"/>
        <end position="215"/>
    </location>
</feature>